<reference evidence="1" key="1">
    <citation type="submission" date="2022-07" db="EMBL/GenBank/DDBJ databases">
        <title>Phylogenomic reconstructions and comparative analyses of Kickxellomycotina fungi.</title>
        <authorList>
            <person name="Reynolds N.K."/>
            <person name="Stajich J.E."/>
            <person name="Barry K."/>
            <person name="Grigoriev I.V."/>
            <person name="Crous P."/>
            <person name="Smith M.E."/>
        </authorList>
    </citation>
    <scope>NUCLEOTIDE SEQUENCE</scope>
    <source>
        <strain evidence="1">NRRL 1566</strain>
    </source>
</reference>
<name>A0A9W8ID98_9FUNG</name>
<organism evidence="1 2">
    <name type="scientific">Coemansia brasiliensis</name>
    <dbReference type="NCBI Taxonomy" id="2650707"/>
    <lineage>
        <taxon>Eukaryota</taxon>
        <taxon>Fungi</taxon>
        <taxon>Fungi incertae sedis</taxon>
        <taxon>Zoopagomycota</taxon>
        <taxon>Kickxellomycotina</taxon>
        <taxon>Kickxellomycetes</taxon>
        <taxon>Kickxellales</taxon>
        <taxon>Kickxellaceae</taxon>
        <taxon>Coemansia</taxon>
    </lineage>
</organism>
<dbReference type="EMBL" id="JANBUW010000071">
    <property type="protein sequence ID" value="KAJ2849561.1"/>
    <property type="molecule type" value="Genomic_DNA"/>
</dbReference>
<dbReference type="AlphaFoldDB" id="A0A9W8ID98"/>
<sequence length="104" mass="12214">MKDLRQRLYDDESLDVSEVTEVNVYIQSVFMGYVVGREIQVESSNSIFAVISELHSKLPEIHQKKFRPEELQLFINLQSVSEDEMFFDVYHPETDKGKVEIEDK</sequence>
<protein>
    <submittedName>
        <fullName evidence="1">Uncharacterized protein</fullName>
    </submittedName>
</protein>
<evidence type="ECO:0000313" key="1">
    <source>
        <dbReference type="EMBL" id="KAJ2849561.1"/>
    </source>
</evidence>
<keyword evidence="2" id="KW-1185">Reference proteome</keyword>
<gene>
    <name evidence="1" type="ORF">IWW36_002536</name>
</gene>
<accession>A0A9W8ID98</accession>
<dbReference type="Proteomes" id="UP001139887">
    <property type="component" value="Unassembled WGS sequence"/>
</dbReference>
<evidence type="ECO:0000313" key="2">
    <source>
        <dbReference type="Proteomes" id="UP001139887"/>
    </source>
</evidence>
<dbReference type="OrthoDB" id="10422201at2759"/>
<comment type="caution">
    <text evidence="1">The sequence shown here is derived from an EMBL/GenBank/DDBJ whole genome shotgun (WGS) entry which is preliminary data.</text>
</comment>
<proteinExistence type="predicted"/>